<dbReference type="PANTHER" id="PTHR47784">
    <property type="entry name" value="STEROL UPTAKE CONTROL PROTEIN 2"/>
    <property type="match status" value="1"/>
</dbReference>
<dbReference type="PROSITE" id="PS00463">
    <property type="entry name" value="ZN2_CY6_FUNGAL_1"/>
    <property type="match status" value="1"/>
</dbReference>
<feature type="region of interest" description="Disordered" evidence="2">
    <location>
        <begin position="453"/>
        <end position="473"/>
    </location>
</feature>
<name>A0A9P8XUH0_9PEZI</name>
<feature type="region of interest" description="Disordered" evidence="2">
    <location>
        <begin position="272"/>
        <end position="296"/>
    </location>
</feature>
<dbReference type="InterPro" id="IPR001138">
    <property type="entry name" value="Zn2Cys6_DnaBD"/>
</dbReference>
<dbReference type="EMBL" id="JAGTJQ010000014">
    <property type="protein sequence ID" value="KAH7012739.1"/>
    <property type="molecule type" value="Genomic_DNA"/>
</dbReference>
<organism evidence="4 5">
    <name type="scientific">Microdochium trichocladiopsis</name>
    <dbReference type="NCBI Taxonomy" id="1682393"/>
    <lineage>
        <taxon>Eukaryota</taxon>
        <taxon>Fungi</taxon>
        <taxon>Dikarya</taxon>
        <taxon>Ascomycota</taxon>
        <taxon>Pezizomycotina</taxon>
        <taxon>Sordariomycetes</taxon>
        <taxon>Xylariomycetidae</taxon>
        <taxon>Xylariales</taxon>
        <taxon>Microdochiaceae</taxon>
        <taxon>Microdochium</taxon>
    </lineage>
</organism>
<protein>
    <recommendedName>
        <fullName evidence="3">Zn(2)-C6 fungal-type domain-containing protein</fullName>
    </recommendedName>
</protein>
<evidence type="ECO:0000256" key="2">
    <source>
        <dbReference type="SAM" id="MobiDB-lite"/>
    </source>
</evidence>
<dbReference type="RefSeq" id="XP_046005004.1">
    <property type="nucleotide sequence ID" value="XM_046161344.1"/>
</dbReference>
<dbReference type="InterPro" id="IPR021858">
    <property type="entry name" value="Fun_TF"/>
</dbReference>
<evidence type="ECO:0000259" key="3">
    <source>
        <dbReference type="PROSITE" id="PS50048"/>
    </source>
</evidence>
<dbReference type="SMART" id="SM00066">
    <property type="entry name" value="GAL4"/>
    <property type="match status" value="1"/>
</dbReference>
<dbReference type="GeneID" id="70190890"/>
<evidence type="ECO:0000256" key="1">
    <source>
        <dbReference type="ARBA" id="ARBA00023242"/>
    </source>
</evidence>
<dbReference type="SUPFAM" id="SSF57701">
    <property type="entry name" value="Zn2/Cys6 DNA-binding domain"/>
    <property type="match status" value="1"/>
</dbReference>
<feature type="compositionally biased region" description="Low complexity" evidence="2">
    <location>
        <begin position="282"/>
        <end position="294"/>
    </location>
</feature>
<proteinExistence type="predicted"/>
<dbReference type="OrthoDB" id="3546279at2759"/>
<dbReference type="InterPro" id="IPR036864">
    <property type="entry name" value="Zn2-C6_fun-type_DNA-bd_sf"/>
</dbReference>
<dbReference type="PROSITE" id="PS50048">
    <property type="entry name" value="ZN2_CY6_FUNGAL_2"/>
    <property type="match status" value="1"/>
</dbReference>
<dbReference type="Pfam" id="PF00172">
    <property type="entry name" value="Zn_clus"/>
    <property type="match status" value="1"/>
</dbReference>
<comment type="caution">
    <text evidence="4">The sequence shown here is derived from an EMBL/GenBank/DDBJ whole genome shotgun (WGS) entry which is preliminary data.</text>
</comment>
<reference evidence="4" key="1">
    <citation type="journal article" date="2021" name="Nat. Commun.">
        <title>Genetic determinants of endophytism in the Arabidopsis root mycobiome.</title>
        <authorList>
            <person name="Mesny F."/>
            <person name="Miyauchi S."/>
            <person name="Thiergart T."/>
            <person name="Pickel B."/>
            <person name="Atanasova L."/>
            <person name="Karlsson M."/>
            <person name="Huettel B."/>
            <person name="Barry K.W."/>
            <person name="Haridas S."/>
            <person name="Chen C."/>
            <person name="Bauer D."/>
            <person name="Andreopoulos W."/>
            <person name="Pangilinan J."/>
            <person name="LaButti K."/>
            <person name="Riley R."/>
            <person name="Lipzen A."/>
            <person name="Clum A."/>
            <person name="Drula E."/>
            <person name="Henrissat B."/>
            <person name="Kohler A."/>
            <person name="Grigoriev I.V."/>
            <person name="Martin F.M."/>
            <person name="Hacquard S."/>
        </authorList>
    </citation>
    <scope>NUCLEOTIDE SEQUENCE</scope>
    <source>
        <strain evidence="4">MPI-CAGE-CH-0230</strain>
    </source>
</reference>
<dbReference type="GO" id="GO:0008270">
    <property type="term" value="F:zinc ion binding"/>
    <property type="evidence" value="ECO:0007669"/>
    <property type="project" value="InterPro"/>
</dbReference>
<dbReference type="InterPro" id="IPR053157">
    <property type="entry name" value="Sterol_Uptake_Regulator"/>
</dbReference>
<evidence type="ECO:0000313" key="5">
    <source>
        <dbReference type="Proteomes" id="UP000756346"/>
    </source>
</evidence>
<gene>
    <name evidence="4" type="ORF">B0I36DRAFT_389643</name>
</gene>
<feature type="domain" description="Zn(2)-C6 fungal-type" evidence="3">
    <location>
        <begin position="12"/>
        <end position="41"/>
    </location>
</feature>
<dbReference type="CDD" id="cd00067">
    <property type="entry name" value="GAL4"/>
    <property type="match status" value="1"/>
</dbReference>
<dbReference type="GO" id="GO:0001228">
    <property type="term" value="F:DNA-binding transcription activator activity, RNA polymerase II-specific"/>
    <property type="evidence" value="ECO:0007669"/>
    <property type="project" value="TreeGrafter"/>
</dbReference>
<dbReference type="Proteomes" id="UP000756346">
    <property type="component" value="Unassembled WGS sequence"/>
</dbReference>
<dbReference type="Gene3D" id="4.10.240.10">
    <property type="entry name" value="Zn(2)-C6 fungal-type DNA-binding domain"/>
    <property type="match status" value="1"/>
</dbReference>
<evidence type="ECO:0000313" key="4">
    <source>
        <dbReference type="EMBL" id="KAH7012739.1"/>
    </source>
</evidence>
<keyword evidence="1" id="KW-0539">Nucleus</keyword>
<keyword evidence="5" id="KW-1185">Reference proteome</keyword>
<feature type="region of interest" description="Disordered" evidence="2">
    <location>
        <begin position="91"/>
        <end position="126"/>
    </location>
</feature>
<feature type="compositionally biased region" description="Low complexity" evidence="2">
    <location>
        <begin position="100"/>
        <end position="111"/>
    </location>
</feature>
<feature type="non-terminal residue" evidence="4">
    <location>
        <position position="473"/>
    </location>
</feature>
<dbReference type="PANTHER" id="PTHR47784:SF5">
    <property type="entry name" value="STEROL UPTAKE CONTROL PROTEIN 2"/>
    <property type="match status" value="1"/>
</dbReference>
<accession>A0A9P8XUH0</accession>
<dbReference type="AlphaFoldDB" id="A0A9P8XUH0"/>
<sequence>MPRLGAIKSRNGCEKCKQRRVKCDEKVPCSACTRHGIRCTLLDRPVVERRDRPRDAEHAGSIVNDRSARRESARLFQLRSVMPAQDSVLQLESDDSSRELQSQQQYGLSQSANLSDQQQIGYGGPSATRDPFPYFTPLMNDDQTAPLQTPQQWTTDLELMHHYSAVTWQSLPRAADHPEIWQVEVPKLAFKHEFLMHQLLAISAFHMLHLDPGSSTSRRRHYQLLAIQHQNKAIAGLRSAIPQLDSSTCDVMFVAASLSLINGFATFSQQPRRLEQEQQHMSPESTGTGGSSEPPDLDNLLDVFRLLRGLKSILSAYESDVEKSSIGCLLRIEQHYSVNPLLTSIIVDVSASDLLHLRGGNNGATSYSAEAICCQEAAACLIEWIGRAISDATAPELRLVSTWPIAISEEFMTLMGSRDQRAMRLLEHYCRILGQAGVNYWYLSGWAKSVQSNISSDGSSSSSSSSSSTPKLS</sequence>
<dbReference type="Pfam" id="PF11951">
    <property type="entry name" value="Fungal_trans_2"/>
    <property type="match status" value="1"/>
</dbReference>